<organism evidence="1 2">
    <name type="scientific">Panagrolaimus sp. ES5</name>
    <dbReference type="NCBI Taxonomy" id="591445"/>
    <lineage>
        <taxon>Eukaryota</taxon>
        <taxon>Metazoa</taxon>
        <taxon>Ecdysozoa</taxon>
        <taxon>Nematoda</taxon>
        <taxon>Chromadorea</taxon>
        <taxon>Rhabditida</taxon>
        <taxon>Tylenchina</taxon>
        <taxon>Panagrolaimomorpha</taxon>
        <taxon>Panagrolaimoidea</taxon>
        <taxon>Panagrolaimidae</taxon>
        <taxon>Panagrolaimus</taxon>
    </lineage>
</organism>
<evidence type="ECO:0000313" key="2">
    <source>
        <dbReference type="WBParaSite" id="ES5_v2.g16032.t1"/>
    </source>
</evidence>
<sequence>MEKLRVDAGPKISKNRQEKQERLEKFAKTMNECGNKTVRLVREFDVDNSCLRKIGQLSLLVEKYINASKLNDKELDKLFEEKREDQKTFGTISAFFENAHYPPKSAKRPNAERDHTHPGDHAPEPKKQKSHH</sequence>
<proteinExistence type="predicted"/>
<dbReference type="WBParaSite" id="ES5_v2.g16032.t1">
    <property type="protein sequence ID" value="ES5_v2.g16032.t1"/>
    <property type="gene ID" value="ES5_v2.g16032"/>
</dbReference>
<evidence type="ECO:0000313" key="1">
    <source>
        <dbReference type="Proteomes" id="UP000887579"/>
    </source>
</evidence>
<name>A0AC34FFY7_9BILA</name>
<accession>A0AC34FFY7</accession>
<dbReference type="Proteomes" id="UP000887579">
    <property type="component" value="Unplaced"/>
</dbReference>
<reference evidence="2" key="1">
    <citation type="submission" date="2022-11" db="UniProtKB">
        <authorList>
            <consortium name="WormBaseParasite"/>
        </authorList>
    </citation>
    <scope>IDENTIFICATION</scope>
</reference>
<protein>
    <submittedName>
        <fullName evidence="2">Uncharacterized protein</fullName>
    </submittedName>
</protein>